<keyword evidence="2" id="KW-1185">Reference proteome</keyword>
<dbReference type="AlphaFoldDB" id="A0AAV4SCX9"/>
<accession>A0AAV4SCX9</accession>
<name>A0AAV4SCX9_9ARAC</name>
<dbReference type="PROSITE" id="PS51257">
    <property type="entry name" value="PROKAR_LIPOPROTEIN"/>
    <property type="match status" value="1"/>
</dbReference>
<dbReference type="EMBL" id="BPLQ01007749">
    <property type="protein sequence ID" value="GIY32143.1"/>
    <property type="molecule type" value="Genomic_DNA"/>
</dbReference>
<evidence type="ECO:0000313" key="2">
    <source>
        <dbReference type="Proteomes" id="UP001054837"/>
    </source>
</evidence>
<sequence>MLLKTIDTSDTYPFNNLGAICACSIVFLDKSCVNSSSILVKTSAAKGKEALTCCSRLCEQRRFIPAASLSLEENDFSFPGIAVERTHLLFSPSPRQREVACFTLLMSAGMRSRLANIRNRSTECLWCLLSFALEFRATIITTNWVPERKESISD</sequence>
<evidence type="ECO:0000313" key="1">
    <source>
        <dbReference type="EMBL" id="GIY32143.1"/>
    </source>
</evidence>
<comment type="caution">
    <text evidence="1">The sequence shown here is derived from an EMBL/GenBank/DDBJ whole genome shotgun (WGS) entry which is preliminary data.</text>
</comment>
<proteinExistence type="predicted"/>
<gene>
    <name evidence="1" type="ORF">CDAR_306611</name>
</gene>
<reference evidence="1 2" key="1">
    <citation type="submission" date="2021-06" db="EMBL/GenBank/DDBJ databases">
        <title>Caerostris darwini draft genome.</title>
        <authorList>
            <person name="Kono N."/>
            <person name="Arakawa K."/>
        </authorList>
    </citation>
    <scope>NUCLEOTIDE SEQUENCE [LARGE SCALE GENOMIC DNA]</scope>
</reference>
<dbReference type="Proteomes" id="UP001054837">
    <property type="component" value="Unassembled WGS sequence"/>
</dbReference>
<organism evidence="1 2">
    <name type="scientific">Caerostris darwini</name>
    <dbReference type="NCBI Taxonomy" id="1538125"/>
    <lineage>
        <taxon>Eukaryota</taxon>
        <taxon>Metazoa</taxon>
        <taxon>Ecdysozoa</taxon>
        <taxon>Arthropoda</taxon>
        <taxon>Chelicerata</taxon>
        <taxon>Arachnida</taxon>
        <taxon>Araneae</taxon>
        <taxon>Araneomorphae</taxon>
        <taxon>Entelegynae</taxon>
        <taxon>Araneoidea</taxon>
        <taxon>Araneidae</taxon>
        <taxon>Caerostris</taxon>
    </lineage>
</organism>
<protein>
    <submittedName>
        <fullName evidence="1">Uncharacterized protein</fullName>
    </submittedName>
</protein>